<keyword evidence="6" id="KW-0732">Signal</keyword>
<comment type="similarity">
    <text evidence="4">Belongs to the TonB-dependent receptor family.</text>
</comment>
<evidence type="ECO:0000256" key="4">
    <source>
        <dbReference type="RuleBase" id="RU003357"/>
    </source>
</evidence>
<dbReference type="Pfam" id="PF07715">
    <property type="entry name" value="Plug"/>
    <property type="match status" value="1"/>
</dbReference>
<comment type="subcellular location">
    <subcellularLocation>
        <location evidence="1 4">Cell outer membrane</location>
    </subcellularLocation>
</comment>
<feature type="domain" description="TonB-dependent receptor plug" evidence="8">
    <location>
        <begin position="77"/>
        <end position="173"/>
    </location>
</feature>
<evidence type="ECO:0000256" key="2">
    <source>
        <dbReference type="ARBA" id="ARBA00023136"/>
    </source>
</evidence>
<name>A0A437J9Y9_9SPHN</name>
<dbReference type="AlphaFoldDB" id="A0A437J9Y9"/>
<dbReference type="OrthoDB" id="8728606at2"/>
<feature type="domain" description="TonB-dependent receptor-like beta-barrel" evidence="7">
    <location>
        <begin position="436"/>
        <end position="920"/>
    </location>
</feature>
<feature type="signal peptide" evidence="6">
    <location>
        <begin position="1"/>
        <end position="29"/>
    </location>
</feature>
<evidence type="ECO:0000256" key="1">
    <source>
        <dbReference type="ARBA" id="ARBA00004442"/>
    </source>
</evidence>
<dbReference type="PANTHER" id="PTHR40980:SF3">
    <property type="entry name" value="TONB-DEPENDENT RECEPTOR-LIKE BETA-BARREL DOMAIN-CONTAINING PROTEIN"/>
    <property type="match status" value="1"/>
</dbReference>
<evidence type="ECO:0000313" key="10">
    <source>
        <dbReference type="Proteomes" id="UP000282977"/>
    </source>
</evidence>
<evidence type="ECO:0000259" key="8">
    <source>
        <dbReference type="Pfam" id="PF07715"/>
    </source>
</evidence>
<dbReference type="PANTHER" id="PTHR40980">
    <property type="entry name" value="PLUG DOMAIN-CONTAINING PROTEIN"/>
    <property type="match status" value="1"/>
</dbReference>
<evidence type="ECO:0000256" key="6">
    <source>
        <dbReference type="SAM" id="SignalP"/>
    </source>
</evidence>
<sequence length="953" mass="102074">MMLKVRARRLCTVLTAGVAVHALIMPALASAQQSAESQAIQPDPAAGSDAAQTEGDSSQDIVITGTRRSLEDALATKRASSIIVDSISSEGIGKLPDLNLAESLQRVPGVQINRSANRRQGTVSIRGLPGDFAQTLINGQYLASPDVSNFSYGTVRSEVFSGIDVIKAQGADQLTGGLSGLINLRTGSAMDAKQGLAVSVDGTYEELTQKIAPGGAVTAAYQIVPDVLAIRGAFGYKSSNFRIDNFQVNTYDRIAGATTPTDNTDDILRPREVRLPNQRIKSDSLSGSFGLEWRPSDSLTAEILGFYNDFRSDADQNEFLVSVQSTSTVTALGSPVQSGDFGSTISALRIVNPQINVDTRLLTEKFRTGAITGRLAWTNDDWTVTGTGHYTKATRDVLTQGYQSIQRAVAGGNGYSVDIDTGSGKLQDAIFKLTPGAGQLVDLQQRFGAPIAPTYREVQATGRPGASFLGGFRNQDESEDELSISLDIAKAFQSGPLSAIRVGAVYRDKSQDQSQSIAGLFGANLASLSNSFYGYSIFGGGASYLNGKADGIDLSGYGQLDVRAITAAITPVSGVPAGNAYFIGPEGLVNFFDSTALSLIYTNSQKIYGGYAMLDIDQDLSDTIKVRGNLGVRYERSERATQAQRQPQVLSLEYENLLPSANLIFEFGRSLVLRTSYTETLRRPQVDSFAVLRSVAVDGTGQIVTVGLGAADLKPFTSENLDISLEWYNRNGSSISLMGFRKKITDYAGTTRICPSDGGGFGFGALTDASGVCRTVNASPAQGSFPAVLQGAAVNINVTANQDAFVLSGFEVSVQQNLDFLPAPWNGFGGQVNYTNVDFETKGTFRLGEISKHTVNAIVYYEVERFGLRAAYNYRSGYFLASAGTQTGADRSVKSRAQIDLSGSLNITDRLSLTADAFNITNAQLIEFEGASNRIRNYFEYGRTYSVGVRYRF</sequence>
<dbReference type="EMBL" id="RZUL01000002">
    <property type="protein sequence ID" value="RVT42305.1"/>
    <property type="molecule type" value="Genomic_DNA"/>
</dbReference>
<evidence type="ECO:0000259" key="7">
    <source>
        <dbReference type="Pfam" id="PF00593"/>
    </source>
</evidence>
<keyword evidence="10" id="KW-1185">Reference proteome</keyword>
<gene>
    <name evidence="9" type="ORF">ENE74_08900</name>
</gene>
<feature type="region of interest" description="Disordered" evidence="5">
    <location>
        <begin position="35"/>
        <end position="58"/>
    </location>
</feature>
<keyword evidence="2 4" id="KW-0472">Membrane</keyword>
<reference evidence="9 10" key="1">
    <citation type="submission" date="2019-01" db="EMBL/GenBank/DDBJ databases">
        <authorList>
            <person name="Chen W.-M."/>
        </authorList>
    </citation>
    <scope>NUCLEOTIDE SEQUENCE [LARGE SCALE GENOMIC DNA]</scope>
    <source>
        <strain evidence="9 10">TLA-22</strain>
    </source>
</reference>
<dbReference type="GO" id="GO:0009279">
    <property type="term" value="C:cell outer membrane"/>
    <property type="evidence" value="ECO:0007669"/>
    <property type="project" value="UniProtKB-SubCell"/>
</dbReference>
<organism evidence="9 10">
    <name type="scientific">Sphingobium algorifonticola</name>
    <dbReference type="NCBI Taxonomy" id="2008318"/>
    <lineage>
        <taxon>Bacteria</taxon>
        <taxon>Pseudomonadati</taxon>
        <taxon>Pseudomonadota</taxon>
        <taxon>Alphaproteobacteria</taxon>
        <taxon>Sphingomonadales</taxon>
        <taxon>Sphingomonadaceae</taxon>
        <taxon>Sphingobium</taxon>
    </lineage>
</organism>
<comment type="caution">
    <text evidence="9">The sequence shown here is derived from an EMBL/GenBank/DDBJ whole genome shotgun (WGS) entry which is preliminary data.</text>
</comment>
<dbReference type="InterPro" id="IPR036942">
    <property type="entry name" value="Beta-barrel_TonB_sf"/>
</dbReference>
<feature type="chain" id="PRO_5019414110" evidence="6">
    <location>
        <begin position="30"/>
        <end position="953"/>
    </location>
</feature>
<proteinExistence type="inferred from homology"/>
<keyword evidence="9" id="KW-0675">Receptor</keyword>
<dbReference type="InterPro" id="IPR012910">
    <property type="entry name" value="Plug_dom"/>
</dbReference>
<accession>A0A437J9Y9</accession>
<dbReference type="Gene3D" id="2.170.130.10">
    <property type="entry name" value="TonB-dependent receptor, plug domain"/>
    <property type="match status" value="1"/>
</dbReference>
<dbReference type="NCBIfam" id="TIGR01782">
    <property type="entry name" value="TonB-Xanth-Caul"/>
    <property type="match status" value="1"/>
</dbReference>
<dbReference type="SUPFAM" id="SSF56935">
    <property type="entry name" value="Porins"/>
    <property type="match status" value="1"/>
</dbReference>
<evidence type="ECO:0000256" key="3">
    <source>
        <dbReference type="ARBA" id="ARBA00023237"/>
    </source>
</evidence>
<dbReference type="InterPro" id="IPR000531">
    <property type="entry name" value="Beta-barrel_TonB"/>
</dbReference>
<dbReference type="InterPro" id="IPR010104">
    <property type="entry name" value="TonB_rcpt_bac"/>
</dbReference>
<evidence type="ECO:0000256" key="5">
    <source>
        <dbReference type="SAM" id="MobiDB-lite"/>
    </source>
</evidence>
<evidence type="ECO:0000313" key="9">
    <source>
        <dbReference type="EMBL" id="RVT42305.1"/>
    </source>
</evidence>
<protein>
    <submittedName>
        <fullName evidence="9">TonB-dependent receptor</fullName>
    </submittedName>
</protein>
<dbReference type="Gene3D" id="2.40.170.20">
    <property type="entry name" value="TonB-dependent receptor, beta-barrel domain"/>
    <property type="match status" value="1"/>
</dbReference>
<dbReference type="Pfam" id="PF00593">
    <property type="entry name" value="TonB_dep_Rec_b-barrel"/>
    <property type="match status" value="1"/>
</dbReference>
<dbReference type="InterPro" id="IPR037066">
    <property type="entry name" value="Plug_dom_sf"/>
</dbReference>
<keyword evidence="4" id="KW-0798">TonB box</keyword>
<dbReference type="Proteomes" id="UP000282977">
    <property type="component" value="Unassembled WGS sequence"/>
</dbReference>
<keyword evidence="3" id="KW-0998">Cell outer membrane</keyword>